<dbReference type="OrthoDB" id="1707228at2"/>
<dbReference type="RefSeq" id="WP_119113921.1">
    <property type="nucleotide sequence ID" value="NZ_CBCSEO010000003.1"/>
</dbReference>
<feature type="compositionally biased region" description="Basic and acidic residues" evidence="1">
    <location>
        <begin position="188"/>
        <end position="198"/>
    </location>
</feature>
<sequence>MKKSLRILTASAFVLGLAACGTDDNAGDNDKQKVQTNQVKINNTDNGSKRLSLSDRAERQVEQMNEVDDANVIISNNNAYVAVKLRDGGNGNNENNGNGNRDGGNNEANGNGGAGTGGTGGTGTGGAGTGGSGTGERAGTTGNGIPGDNDGRVNQNNGKGSDGLIDGNGDAGNDNNNKDNAKINNGGKNDDGKNGEHYSKVSTKFEQRIADQVRQADDRIHRVYVSFDENFYNTMGNYANDIRDNNNREGLFEDFNNTINDVFRRDRK</sequence>
<dbReference type="Proteomes" id="UP000265816">
    <property type="component" value="Unassembled WGS sequence"/>
</dbReference>
<reference evidence="3 4" key="1">
    <citation type="submission" date="2018-08" db="EMBL/GenBank/DDBJ databases">
        <title>Bacillus jemisoniae sp. nov., Bacillus chryseoplanitiae sp. nov., Bacillus resnikiae sp. nov., and Bacillus frankliniae sp. nov., isolated from Viking spacecraft and associated surfaces.</title>
        <authorList>
            <person name="Seuylemezian A."/>
            <person name="Vaishampayan P."/>
        </authorList>
    </citation>
    <scope>NUCLEOTIDE SEQUENCE [LARGE SCALE GENOMIC DNA]</scope>
    <source>
        <strain evidence="3 4">JJ-247</strain>
    </source>
</reference>
<organism evidence="3 4">
    <name type="scientific">Mesobacillus zeae</name>
    <dbReference type="NCBI Taxonomy" id="1917180"/>
    <lineage>
        <taxon>Bacteria</taxon>
        <taxon>Bacillati</taxon>
        <taxon>Bacillota</taxon>
        <taxon>Bacilli</taxon>
        <taxon>Bacillales</taxon>
        <taxon>Bacillaceae</taxon>
        <taxon>Mesobacillus</taxon>
    </lineage>
</organism>
<feature type="signal peptide" evidence="2">
    <location>
        <begin position="1"/>
        <end position="26"/>
    </location>
</feature>
<dbReference type="AlphaFoldDB" id="A0A398AZS5"/>
<evidence type="ECO:0000313" key="4">
    <source>
        <dbReference type="Proteomes" id="UP000265816"/>
    </source>
</evidence>
<feature type="compositionally biased region" description="Low complexity" evidence="1">
    <location>
        <begin position="92"/>
        <end position="109"/>
    </location>
</feature>
<name>A0A398AZS5_9BACI</name>
<dbReference type="InterPro" id="IPR019076">
    <property type="entry name" value="Spore_lipoprot_YhcN/YlaJ-like"/>
</dbReference>
<evidence type="ECO:0000313" key="3">
    <source>
        <dbReference type="EMBL" id="RID83075.1"/>
    </source>
</evidence>
<dbReference type="PROSITE" id="PS51257">
    <property type="entry name" value="PROKAR_LIPOPROTEIN"/>
    <property type="match status" value="1"/>
</dbReference>
<feature type="chain" id="PRO_5017230136" description="Sporulation protein" evidence="2">
    <location>
        <begin position="27"/>
        <end position="268"/>
    </location>
</feature>
<dbReference type="EMBL" id="QWVT01000029">
    <property type="protein sequence ID" value="RID83075.1"/>
    <property type="molecule type" value="Genomic_DNA"/>
</dbReference>
<evidence type="ECO:0008006" key="5">
    <source>
        <dbReference type="Google" id="ProtNLM"/>
    </source>
</evidence>
<dbReference type="Pfam" id="PF09580">
    <property type="entry name" value="Spore_YhcN_YlaJ"/>
    <property type="match status" value="2"/>
</dbReference>
<keyword evidence="2" id="KW-0732">Signal</keyword>
<gene>
    <name evidence="3" type="ORF">D1970_16265</name>
</gene>
<feature type="compositionally biased region" description="Low complexity" evidence="1">
    <location>
        <begin position="165"/>
        <end position="175"/>
    </location>
</feature>
<feature type="region of interest" description="Disordered" evidence="1">
    <location>
        <begin position="85"/>
        <end position="198"/>
    </location>
</feature>
<comment type="caution">
    <text evidence="3">The sequence shown here is derived from an EMBL/GenBank/DDBJ whole genome shotgun (WGS) entry which is preliminary data.</text>
</comment>
<evidence type="ECO:0000256" key="2">
    <source>
        <dbReference type="SAM" id="SignalP"/>
    </source>
</evidence>
<feature type="compositionally biased region" description="Gly residues" evidence="1">
    <location>
        <begin position="110"/>
        <end position="145"/>
    </location>
</feature>
<accession>A0A398AZS5</accession>
<proteinExistence type="predicted"/>
<protein>
    <recommendedName>
        <fullName evidence="5">Sporulation protein</fullName>
    </recommendedName>
</protein>
<evidence type="ECO:0000256" key="1">
    <source>
        <dbReference type="SAM" id="MobiDB-lite"/>
    </source>
</evidence>
<keyword evidence="4" id="KW-1185">Reference proteome</keyword>